<feature type="transmembrane region" description="Helical" evidence="1">
    <location>
        <begin position="34"/>
        <end position="56"/>
    </location>
</feature>
<dbReference type="EMBL" id="VCGU01000010">
    <property type="protein sequence ID" value="TRY68364.1"/>
    <property type="molecule type" value="Genomic_DNA"/>
</dbReference>
<evidence type="ECO:0000256" key="1">
    <source>
        <dbReference type="SAM" id="Phobius"/>
    </source>
</evidence>
<sequence>MTEEIGSKIEERQSDSKWSFPNLISQFSDMQARAVAGSNIAMLHEAVLFILIVYVIQDTTTTVIKFKAPPKELYKGRVFQVHSTSEKTSALACAVHVEQNCSIHIRRALHYNKATKQCECGEISGLGMTLSGSLVQDLPGTFVADLWSISSIDYSTYVPSTPMGHIPLTDGSFALNYFNGSNLFMPLNDGVQHNVLTFEGQKATDMSSFLRHFLTEDLKAKRMEKGQSRASFQQ</sequence>
<keyword evidence="3" id="KW-1185">Reference proteome</keyword>
<dbReference type="AlphaFoldDB" id="A0A553NSF6"/>
<comment type="caution">
    <text evidence="2">The sequence shown here is derived from an EMBL/GenBank/DDBJ whole genome shotgun (WGS) entry which is preliminary data.</text>
</comment>
<evidence type="ECO:0000313" key="2">
    <source>
        <dbReference type="EMBL" id="TRY68364.1"/>
    </source>
</evidence>
<keyword evidence="1" id="KW-1133">Transmembrane helix</keyword>
<evidence type="ECO:0000313" key="3">
    <source>
        <dbReference type="Proteomes" id="UP000318571"/>
    </source>
</evidence>
<keyword evidence="1" id="KW-0472">Membrane</keyword>
<organism evidence="2 3">
    <name type="scientific">Tigriopus californicus</name>
    <name type="common">Marine copepod</name>
    <dbReference type="NCBI Taxonomy" id="6832"/>
    <lineage>
        <taxon>Eukaryota</taxon>
        <taxon>Metazoa</taxon>
        <taxon>Ecdysozoa</taxon>
        <taxon>Arthropoda</taxon>
        <taxon>Crustacea</taxon>
        <taxon>Multicrustacea</taxon>
        <taxon>Hexanauplia</taxon>
        <taxon>Copepoda</taxon>
        <taxon>Harpacticoida</taxon>
        <taxon>Harpacticidae</taxon>
        <taxon>Tigriopus</taxon>
    </lineage>
</organism>
<reference evidence="2 3" key="1">
    <citation type="journal article" date="2018" name="Nat. Ecol. Evol.">
        <title>Genomic signatures of mitonuclear coevolution across populations of Tigriopus californicus.</title>
        <authorList>
            <person name="Barreto F.S."/>
            <person name="Watson E.T."/>
            <person name="Lima T.G."/>
            <person name="Willett C.S."/>
            <person name="Edmands S."/>
            <person name="Li W."/>
            <person name="Burton R.S."/>
        </authorList>
    </citation>
    <scope>NUCLEOTIDE SEQUENCE [LARGE SCALE GENOMIC DNA]</scope>
    <source>
        <strain evidence="2 3">San Diego</strain>
    </source>
</reference>
<gene>
    <name evidence="2" type="ORF">TCAL_04435</name>
</gene>
<keyword evidence="1" id="KW-0812">Transmembrane</keyword>
<name>A0A553NSF6_TIGCA</name>
<accession>A0A553NSF6</accession>
<proteinExistence type="predicted"/>
<dbReference type="Proteomes" id="UP000318571">
    <property type="component" value="Chromosome 1"/>
</dbReference>
<protein>
    <submittedName>
        <fullName evidence="2">Uncharacterized protein</fullName>
    </submittedName>
</protein>